<dbReference type="PIRSF" id="PIRSF028205">
    <property type="entry name" value="UCP028205"/>
    <property type="match status" value="1"/>
</dbReference>
<dbReference type="InterPro" id="IPR033399">
    <property type="entry name" value="TP_0789-like"/>
</dbReference>
<evidence type="ECO:0000259" key="3">
    <source>
        <dbReference type="Pfam" id="PF17131"/>
    </source>
</evidence>
<feature type="chain" id="PRO_5043948060" description="Uncharacterized protein TP-0789 domain-containing protein" evidence="2">
    <location>
        <begin position="26"/>
        <end position="265"/>
    </location>
</feature>
<dbReference type="InterPro" id="IPR011220">
    <property type="entry name" value="UCP028205"/>
</dbReference>
<keyword evidence="1 2" id="KW-0732">Signal</keyword>
<comment type="caution">
    <text evidence="4">The sequence shown here is derived from an EMBL/GenBank/DDBJ whole genome shotgun (WGS) entry which is preliminary data.</text>
</comment>
<gene>
    <name evidence="4" type="ORF">C7S16_4272</name>
</gene>
<dbReference type="Gene3D" id="2.50.20.10">
    <property type="entry name" value="Lipoprotein localisation LolA/LolB/LppX"/>
    <property type="match status" value="1"/>
</dbReference>
<dbReference type="Proteomes" id="UP001272137">
    <property type="component" value="Unassembled WGS sequence"/>
</dbReference>
<sequence length="265" mass="29423">MMKRASLIRLAAALIGALAAAAALAAGESASPAQRLLAQSDAVRNPDKPFSLTTTLLEFRNGQQTDAQVLKVYSKVDASNGQFRTLVQFMSPARDAGKLMLKNGNDLWFYDPSSEASVRISPQQRLLGQAANGDVVTVNWASDYDASLAGEEDVVDGERQTKRCYRLHLTARAPDVTYHAIDLWIAADSKRPVKARFFAPRGSVLKIAYYRHYREVLGAARPTEAVIIDGLDPNWVTVMRYSDHAWRDIPQAWLQRAYLPRFKAD</sequence>
<dbReference type="EMBL" id="QXCT01000001">
    <property type="protein sequence ID" value="MDW9251099.1"/>
    <property type="molecule type" value="Genomic_DNA"/>
</dbReference>
<dbReference type="CDD" id="cd16329">
    <property type="entry name" value="LolA_like"/>
    <property type="match status" value="1"/>
</dbReference>
<evidence type="ECO:0000256" key="2">
    <source>
        <dbReference type="SAM" id="SignalP"/>
    </source>
</evidence>
<reference evidence="4" key="1">
    <citation type="submission" date="2018-08" db="EMBL/GenBank/DDBJ databases">
        <title>Identification of Burkholderia cepacia strains that express a Burkholderia pseudomallei-like capsular polysaccharide.</title>
        <authorList>
            <person name="Burtnick M.N."/>
            <person name="Vongsouvath M."/>
            <person name="Newton P."/>
            <person name="Wuthiekanun V."/>
            <person name="Limmathurotsakul D."/>
            <person name="Brett P.J."/>
            <person name="Chantratita N."/>
            <person name="Dance D.A."/>
        </authorList>
    </citation>
    <scope>NUCLEOTIDE SEQUENCE</scope>
    <source>
        <strain evidence="4">SBXCC001</strain>
    </source>
</reference>
<accession>A0AAW9CKG6</accession>
<dbReference type="Pfam" id="PF17131">
    <property type="entry name" value="LolA_like"/>
    <property type="match status" value="1"/>
</dbReference>
<dbReference type="InterPro" id="IPR029046">
    <property type="entry name" value="LolA/LolB/LppX"/>
</dbReference>
<dbReference type="AlphaFoldDB" id="A0AAW9CKG6"/>
<evidence type="ECO:0000256" key="1">
    <source>
        <dbReference type="ARBA" id="ARBA00022729"/>
    </source>
</evidence>
<feature type="domain" description="Uncharacterized protein TP-0789" evidence="3">
    <location>
        <begin position="84"/>
        <end position="261"/>
    </location>
</feature>
<dbReference type="SUPFAM" id="SSF89392">
    <property type="entry name" value="Prokaryotic lipoproteins and lipoprotein localization factors"/>
    <property type="match status" value="1"/>
</dbReference>
<dbReference type="RefSeq" id="WP_009906910.1">
    <property type="nucleotide sequence ID" value="NZ_CP008915.2"/>
</dbReference>
<evidence type="ECO:0000313" key="5">
    <source>
        <dbReference type="Proteomes" id="UP001272137"/>
    </source>
</evidence>
<proteinExistence type="predicted"/>
<protein>
    <recommendedName>
        <fullName evidence="3">Uncharacterized protein TP-0789 domain-containing protein</fullName>
    </recommendedName>
</protein>
<feature type="signal peptide" evidence="2">
    <location>
        <begin position="1"/>
        <end position="25"/>
    </location>
</feature>
<evidence type="ECO:0000313" key="4">
    <source>
        <dbReference type="EMBL" id="MDW9251099.1"/>
    </source>
</evidence>
<organism evidence="4 5">
    <name type="scientific">Burkholderia thailandensis</name>
    <dbReference type="NCBI Taxonomy" id="57975"/>
    <lineage>
        <taxon>Bacteria</taxon>
        <taxon>Pseudomonadati</taxon>
        <taxon>Pseudomonadota</taxon>
        <taxon>Betaproteobacteria</taxon>
        <taxon>Burkholderiales</taxon>
        <taxon>Burkholderiaceae</taxon>
        <taxon>Burkholderia</taxon>
        <taxon>pseudomallei group</taxon>
    </lineage>
</organism>
<name>A0AAW9CKG6_BURTH</name>